<feature type="region of interest" description="Disordered" evidence="6">
    <location>
        <begin position="133"/>
        <end position="152"/>
    </location>
</feature>
<feature type="region of interest" description="Disordered" evidence="6">
    <location>
        <begin position="47"/>
        <end position="113"/>
    </location>
</feature>
<feature type="compositionally biased region" description="Basic and acidic residues" evidence="6">
    <location>
        <begin position="807"/>
        <end position="823"/>
    </location>
</feature>
<dbReference type="PANTHER" id="PTHR46896:SF3">
    <property type="entry name" value="FI06413P-RELATED"/>
    <property type="match status" value="1"/>
</dbReference>
<dbReference type="InterPro" id="IPR038765">
    <property type="entry name" value="Papain-like_cys_pep_sf"/>
</dbReference>
<dbReference type="AlphaFoldDB" id="A0AAN7UTJ0"/>
<feature type="region of interest" description="Disordered" evidence="6">
    <location>
        <begin position="279"/>
        <end position="302"/>
    </location>
</feature>
<dbReference type="PANTHER" id="PTHR46896">
    <property type="entry name" value="SENTRIN-SPECIFIC PROTEASE"/>
    <property type="match status" value="1"/>
</dbReference>
<dbReference type="EMBL" id="JAWHQM010000005">
    <property type="protein sequence ID" value="KAK5627199.1"/>
    <property type="molecule type" value="Genomic_DNA"/>
</dbReference>
<feature type="region of interest" description="Disordered" evidence="6">
    <location>
        <begin position="159"/>
        <end position="192"/>
    </location>
</feature>
<keyword evidence="3" id="KW-0645">Protease</keyword>
<dbReference type="GO" id="GO:0006508">
    <property type="term" value="P:proteolysis"/>
    <property type="evidence" value="ECO:0007669"/>
    <property type="project" value="UniProtKB-KW"/>
</dbReference>
<dbReference type="GO" id="GO:0005634">
    <property type="term" value="C:nucleus"/>
    <property type="evidence" value="ECO:0007669"/>
    <property type="project" value="TreeGrafter"/>
</dbReference>
<evidence type="ECO:0000313" key="9">
    <source>
        <dbReference type="Proteomes" id="UP001305414"/>
    </source>
</evidence>
<keyword evidence="5" id="KW-0378">Hydrolase</keyword>
<dbReference type="GO" id="GO:0005737">
    <property type="term" value="C:cytoplasm"/>
    <property type="evidence" value="ECO:0007669"/>
    <property type="project" value="TreeGrafter"/>
</dbReference>
<evidence type="ECO:0000256" key="2">
    <source>
        <dbReference type="ARBA" id="ARBA00022553"/>
    </source>
</evidence>
<evidence type="ECO:0000256" key="6">
    <source>
        <dbReference type="SAM" id="MobiDB-lite"/>
    </source>
</evidence>
<evidence type="ECO:0000256" key="4">
    <source>
        <dbReference type="ARBA" id="ARBA00022786"/>
    </source>
</evidence>
<dbReference type="Proteomes" id="UP001305414">
    <property type="component" value="Unassembled WGS sequence"/>
</dbReference>
<dbReference type="Pfam" id="PF25424">
    <property type="entry name" value="PH_35"/>
    <property type="match status" value="1"/>
</dbReference>
<keyword evidence="4" id="KW-0833">Ubl conjugation pathway</keyword>
<evidence type="ECO:0000259" key="7">
    <source>
        <dbReference type="PROSITE" id="PS50600"/>
    </source>
</evidence>
<feature type="region of interest" description="Disordered" evidence="6">
    <location>
        <begin position="1211"/>
        <end position="1267"/>
    </location>
</feature>
<feature type="compositionally biased region" description="Polar residues" evidence="6">
    <location>
        <begin position="61"/>
        <end position="74"/>
    </location>
</feature>
<feature type="compositionally biased region" description="Basic and acidic residues" evidence="6">
    <location>
        <begin position="760"/>
        <end position="780"/>
    </location>
</feature>
<protein>
    <recommendedName>
        <fullName evidence="7">Ubiquitin-like protease family profile domain-containing protein</fullName>
    </recommendedName>
</protein>
<accession>A0AAN7UTJ0</accession>
<feature type="region of interest" description="Disordered" evidence="6">
    <location>
        <begin position="1009"/>
        <end position="1039"/>
    </location>
</feature>
<evidence type="ECO:0000256" key="5">
    <source>
        <dbReference type="ARBA" id="ARBA00022801"/>
    </source>
</evidence>
<reference evidence="8 9" key="1">
    <citation type="submission" date="2023-10" db="EMBL/GenBank/DDBJ databases">
        <title>Draft genome sequence of Xylaria bambusicola isolate GMP-LS, the root and basal stem rot pathogen of sugarcane in Indonesia.</title>
        <authorList>
            <person name="Selvaraj P."/>
            <person name="Muralishankar V."/>
            <person name="Muruganantham S."/>
            <person name="Sp S."/>
            <person name="Haryani S."/>
            <person name="Lau K.J.X."/>
            <person name="Naqvi N.I."/>
        </authorList>
    </citation>
    <scope>NUCLEOTIDE SEQUENCE [LARGE SCALE GENOMIC DNA]</scope>
    <source>
        <strain evidence="8">GMP-LS</strain>
    </source>
</reference>
<feature type="compositionally biased region" description="Polar residues" evidence="6">
    <location>
        <begin position="731"/>
        <end position="758"/>
    </location>
</feature>
<feature type="compositionally biased region" description="Low complexity" evidence="6">
    <location>
        <begin position="134"/>
        <end position="145"/>
    </location>
</feature>
<dbReference type="PROSITE" id="PS50600">
    <property type="entry name" value="ULP_PROTEASE"/>
    <property type="match status" value="1"/>
</dbReference>
<dbReference type="GO" id="GO:0070139">
    <property type="term" value="F:SUMO-specific endopeptidase activity"/>
    <property type="evidence" value="ECO:0007669"/>
    <property type="project" value="TreeGrafter"/>
</dbReference>
<dbReference type="Pfam" id="PF02902">
    <property type="entry name" value="Peptidase_C48"/>
    <property type="match status" value="1"/>
</dbReference>
<dbReference type="Gene3D" id="1.10.418.20">
    <property type="match status" value="2"/>
</dbReference>
<feature type="domain" description="Ubiquitin-like protease family profile" evidence="7">
    <location>
        <begin position="603"/>
        <end position="918"/>
    </location>
</feature>
<feature type="region of interest" description="Disordered" evidence="6">
    <location>
        <begin position="729"/>
        <end position="861"/>
    </location>
</feature>
<dbReference type="GO" id="GO:0016926">
    <property type="term" value="P:protein desumoylation"/>
    <property type="evidence" value="ECO:0007669"/>
    <property type="project" value="TreeGrafter"/>
</dbReference>
<feature type="region of interest" description="Disordered" evidence="6">
    <location>
        <begin position="1123"/>
        <end position="1181"/>
    </location>
</feature>
<dbReference type="InterPro" id="IPR003653">
    <property type="entry name" value="Peptidase_C48_C"/>
</dbReference>
<dbReference type="InterPro" id="IPR051947">
    <property type="entry name" value="Sentrin-specific_protease"/>
</dbReference>
<dbReference type="SUPFAM" id="SSF54001">
    <property type="entry name" value="Cysteine proteinases"/>
    <property type="match status" value="1"/>
</dbReference>
<proteinExistence type="inferred from homology"/>
<comment type="similarity">
    <text evidence="1">Belongs to the peptidase C48 family.</text>
</comment>
<organism evidence="8 9">
    <name type="scientific">Xylaria bambusicola</name>
    <dbReference type="NCBI Taxonomy" id="326684"/>
    <lineage>
        <taxon>Eukaryota</taxon>
        <taxon>Fungi</taxon>
        <taxon>Dikarya</taxon>
        <taxon>Ascomycota</taxon>
        <taxon>Pezizomycotina</taxon>
        <taxon>Sordariomycetes</taxon>
        <taxon>Xylariomycetidae</taxon>
        <taxon>Xylariales</taxon>
        <taxon>Xylariaceae</taxon>
        <taxon>Xylaria</taxon>
    </lineage>
</organism>
<gene>
    <name evidence="8" type="ORF">RRF57_002914</name>
</gene>
<evidence type="ECO:0000256" key="3">
    <source>
        <dbReference type="ARBA" id="ARBA00022670"/>
    </source>
</evidence>
<keyword evidence="9" id="KW-1185">Reference proteome</keyword>
<feature type="compositionally biased region" description="Basic and acidic residues" evidence="6">
    <location>
        <begin position="1070"/>
        <end position="1079"/>
    </location>
</feature>
<evidence type="ECO:0000313" key="8">
    <source>
        <dbReference type="EMBL" id="KAK5627199.1"/>
    </source>
</evidence>
<feature type="region of interest" description="Disordered" evidence="6">
    <location>
        <begin position="1057"/>
        <end position="1101"/>
    </location>
</feature>
<comment type="caution">
    <text evidence="8">The sequence shown here is derived from an EMBL/GenBank/DDBJ whole genome shotgun (WGS) entry which is preliminary data.</text>
</comment>
<dbReference type="Gene3D" id="3.30.310.130">
    <property type="entry name" value="Ubiquitin-related"/>
    <property type="match status" value="1"/>
</dbReference>
<keyword evidence="2" id="KW-0597">Phosphoprotein</keyword>
<evidence type="ECO:0000256" key="1">
    <source>
        <dbReference type="ARBA" id="ARBA00005234"/>
    </source>
</evidence>
<feature type="compositionally biased region" description="Polar residues" evidence="6">
    <location>
        <begin position="1125"/>
        <end position="1152"/>
    </location>
</feature>
<sequence>MPSSQHRLSTETSNGAAASVFTFSGLLAKAGKPLLARLESVNPFRTAADMTKPGNLGAPQPINTLSNNSASSRTHLGVLPAPRPHPSSSPPAKRQKFDERTTHGEYSSAAFVLDEAKPRKRSIEIESLTDSLRSVASNKSNKSSVPQNVPEYRVVDKLTKPKRFRKSRGDSKCPAREDIDSPPSGSIPREELTGEDEVDLIGPAKKPVVPHQLKHKQLGEHPIEKLASRFQRGTNATHSNASQIFRKVIDNADKRIKRGAHDSGPDELAPSEEELAASRATKRLKTDSSSLSTRGNIRPTKFKSTFTARTSNSMDAKHRVVDEQKEKAQTIIRDGLRIVRGVSGQYQYQAKENDVPDYCALSIREIGHILFPVDDKKDFLKQHRYLTLDIMKTKLILRSKEDEGCCIVATIFDSVNVANGSGPKLMVEFASEPEFHKFLQWVGVYSGSSSPIVIKDCSRAKLEKDFDEMMQRAKSPKIFSDHEIETSAAEDIRLLHHNHRNRSLRDHDVAVETACQPRLRDTMKNSPILTSNGGEIVSNRVLDDQAASVYPRRRTVSSLPVKNEPPESPELEPIPEGWTSLNVGWEKQWRNSLVYPRMGKNRATVDKDDIQRLDDGQFLNDNLIIFYLRYLQDELEKNNPDLAERIYFQNTFFYDKLKPTKNGQGINYDSVKTWTSKVDLFSKDYIIVPINEYAHWYVAIICNAPRLLPSSNSHERDNDNKKEVISIIDGNETSQGNLGTPSDSRLSNDTIDGEQASQLAREDVVEKLRRMSIDNSDHPAKVTKKTADSNAGEEVDSVPLNFDNDVYEIKDPDRPEGEVEHIATTDNPQRHKKPGKKPAGGPRKNDPKQPRIITLDSLGSSHSPTCSYLKQYLAAEGRERKEIEIAPSNIMGTTAKGLPEQTNHCDCGLFLLGYIQRFLYDPDDFIKHLLQRDGTITWNFCPSSLRNSIRELIFDLQKKQQTIEDEIHERKRRAKISSKQIKTGEALGYTATPATKFSDTSSTIEPANQYHRSDEADKSKSPPSLPRPLSPGSRRASADTEGAVFLAELADSEKSVKQLTANAQQSVPGVRRDDIRTTRQESAQHGWNVEEEQAPSEAGPNMIASPCETELTFDHRISYRAAGASPNSTVQSQMAKRNSTSPVTESSSNLQANFLPPLTSDTPSPKGSPGATPLDPVVVDDLNGKRDMSLQNPRERQKGQMGHQIVVEIPSLSMYGRSPRQDNSKTHNQKQTEQQSPYFLGRGAGERVVSAKPRGKPQSDIIDLSGD</sequence>
<feature type="compositionally biased region" description="Basic and acidic residues" evidence="6">
    <location>
        <begin position="1011"/>
        <end position="1020"/>
    </location>
</feature>
<dbReference type="InterPro" id="IPR057501">
    <property type="entry name" value="DeUb_enz_PH"/>
</dbReference>
<feature type="compositionally biased region" description="Basic and acidic residues" evidence="6">
    <location>
        <begin position="167"/>
        <end position="179"/>
    </location>
</feature>
<feature type="compositionally biased region" description="Polar residues" evidence="6">
    <location>
        <begin position="1057"/>
        <end position="1067"/>
    </location>
</feature>
<name>A0AAN7UTJ0_9PEZI</name>